<evidence type="ECO:0000256" key="2">
    <source>
        <dbReference type="ARBA" id="ARBA00022679"/>
    </source>
</evidence>
<evidence type="ECO:0000256" key="1">
    <source>
        <dbReference type="ARBA" id="ARBA00022603"/>
    </source>
</evidence>
<protein>
    <submittedName>
        <fullName evidence="4">Class I SAM-dependent methyltransferase</fullName>
        <ecNumber evidence="4">2.1.-.-</ecNumber>
    </submittedName>
</protein>
<accession>A0ABU2RNI3</accession>
<dbReference type="Pfam" id="PF13649">
    <property type="entry name" value="Methyltransf_25"/>
    <property type="match status" value="1"/>
</dbReference>
<sequence length="281" mass="30494">MRQSVNVRQQQAWNGYEGEHWARNQERWDAVNEGFNAPLLDDAAILPADSVLDIGCGAGATTRLGARRAAEGRVTGVDLSGPMLDRARTTTRAEHLNNVTFEQGDAQVHPLAGRDFDVAISRYGVMFFADPVAAFTNIGGGLRPGGRMVFICAAGAEGNEWLEALASLRDCLPVGDFGATGRPGMFSLADPTRVEEVLKAAAFTRFRIRPVEGHGRWGQGAGDAADFLLDSGPGRNLLQQVDTETGDRARRRLTETLRPYEDAQGVVRMRSSAWLVTAERP</sequence>
<dbReference type="CDD" id="cd02440">
    <property type="entry name" value="AdoMet_MTases"/>
    <property type="match status" value="1"/>
</dbReference>
<evidence type="ECO:0000313" key="5">
    <source>
        <dbReference type="Proteomes" id="UP001183777"/>
    </source>
</evidence>
<name>A0ABU2RNI3_9ACTN</name>
<dbReference type="PANTHER" id="PTHR43861:SF1">
    <property type="entry name" value="TRANS-ACONITATE 2-METHYLTRANSFERASE"/>
    <property type="match status" value="1"/>
</dbReference>
<dbReference type="InterPro" id="IPR041698">
    <property type="entry name" value="Methyltransf_25"/>
</dbReference>
<reference evidence="5" key="1">
    <citation type="submission" date="2023-07" db="EMBL/GenBank/DDBJ databases">
        <title>30 novel species of actinomycetes from the DSMZ collection.</title>
        <authorList>
            <person name="Nouioui I."/>
        </authorList>
    </citation>
    <scope>NUCLEOTIDE SEQUENCE [LARGE SCALE GENOMIC DNA]</scope>
    <source>
        <strain evidence="5">DSM 41770</strain>
    </source>
</reference>
<dbReference type="PANTHER" id="PTHR43861">
    <property type="entry name" value="TRANS-ACONITATE 2-METHYLTRANSFERASE-RELATED"/>
    <property type="match status" value="1"/>
</dbReference>
<dbReference type="GO" id="GO:0032259">
    <property type="term" value="P:methylation"/>
    <property type="evidence" value="ECO:0007669"/>
    <property type="project" value="UniProtKB-KW"/>
</dbReference>
<proteinExistence type="predicted"/>
<comment type="caution">
    <text evidence="4">The sequence shown here is derived from an EMBL/GenBank/DDBJ whole genome shotgun (WGS) entry which is preliminary data.</text>
</comment>
<dbReference type="EC" id="2.1.-.-" evidence="4"/>
<dbReference type="RefSeq" id="WP_311659144.1">
    <property type="nucleotide sequence ID" value="NZ_JAVREX010000010.1"/>
</dbReference>
<keyword evidence="5" id="KW-1185">Reference proteome</keyword>
<dbReference type="Proteomes" id="UP001183777">
    <property type="component" value="Unassembled WGS sequence"/>
</dbReference>
<dbReference type="Gene3D" id="3.40.50.150">
    <property type="entry name" value="Vaccinia Virus protein VP39"/>
    <property type="match status" value="1"/>
</dbReference>
<keyword evidence="1 4" id="KW-0489">Methyltransferase</keyword>
<organism evidence="4 5">
    <name type="scientific">Streptomyces salyersiae</name>
    <dbReference type="NCBI Taxonomy" id="3075530"/>
    <lineage>
        <taxon>Bacteria</taxon>
        <taxon>Bacillati</taxon>
        <taxon>Actinomycetota</taxon>
        <taxon>Actinomycetes</taxon>
        <taxon>Kitasatosporales</taxon>
        <taxon>Streptomycetaceae</taxon>
        <taxon>Streptomyces</taxon>
    </lineage>
</organism>
<keyword evidence="2 4" id="KW-0808">Transferase</keyword>
<dbReference type="GO" id="GO:0008168">
    <property type="term" value="F:methyltransferase activity"/>
    <property type="evidence" value="ECO:0007669"/>
    <property type="project" value="UniProtKB-KW"/>
</dbReference>
<dbReference type="EMBL" id="JAVREX010000010">
    <property type="protein sequence ID" value="MDT0430404.1"/>
    <property type="molecule type" value="Genomic_DNA"/>
</dbReference>
<dbReference type="SUPFAM" id="SSF53335">
    <property type="entry name" value="S-adenosyl-L-methionine-dependent methyltransferases"/>
    <property type="match status" value="1"/>
</dbReference>
<dbReference type="InterPro" id="IPR029063">
    <property type="entry name" value="SAM-dependent_MTases_sf"/>
</dbReference>
<feature type="domain" description="Methyltransferase" evidence="3">
    <location>
        <begin position="51"/>
        <end position="146"/>
    </location>
</feature>
<gene>
    <name evidence="4" type="ORF">RM649_22500</name>
</gene>
<evidence type="ECO:0000259" key="3">
    <source>
        <dbReference type="Pfam" id="PF13649"/>
    </source>
</evidence>
<evidence type="ECO:0000313" key="4">
    <source>
        <dbReference type="EMBL" id="MDT0430404.1"/>
    </source>
</evidence>